<accession>A0A157T2B5</accession>
<dbReference type="InterPro" id="IPR036390">
    <property type="entry name" value="WH_DNA-bd_sf"/>
</dbReference>
<dbReference type="EMBL" id="CP050869">
    <property type="protein sequence ID" value="QPG48959.1"/>
    <property type="molecule type" value="Genomic_DNA"/>
</dbReference>
<dbReference type="PATRIC" id="fig|2287.9.peg.1504"/>
<dbReference type="PROSITE" id="PS50995">
    <property type="entry name" value="HTH_MARR_2"/>
    <property type="match status" value="1"/>
</dbReference>
<proteinExistence type="predicted"/>
<dbReference type="SMR" id="A0A157T2B5"/>
<dbReference type="Proteomes" id="UP000076770">
    <property type="component" value="Chromosome i"/>
</dbReference>
<dbReference type="GeneID" id="27427720"/>
<dbReference type="PANTHER" id="PTHR33164:SF43">
    <property type="entry name" value="HTH-TYPE TRANSCRIPTIONAL REPRESSOR YETL"/>
    <property type="match status" value="1"/>
</dbReference>
<dbReference type="PRINTS" id="PR00598">
    <property type="entry name" value="HTHMARR"/>
</dbReference>
<dbReference type="OrthoDB" id="10712at2157"/>
<dbReference type="Gene3D" id="1.10.10.10">
    <property type="entry name" value="Winged helix-like DNA-binding domain superfamily/Winged helix DNA-binding domain"/>
    <property type="match status" value="1"/>
</dbReference>
<reference evidence="5" key="1">
    <citation type="submission" date="2016-04" db="EMBL/GenBank/DDBJ databases">
        <authorList>
            <person name="Shah S.A."/>
            <person name="Garrett R.A."/>
        </authorList>
    </citation>
    <scope>NUCLEOTIDE SEQUENCE [LARGE SCALE GENOMIC DNA]</scope>
    <source>
        <strain evidence="5">ATCC 35091 / DSM 1616 / JCM 8930 / NBRC 15331 / P1</strain>
    </source>
</reference>
<evidence type="ECO:0000256" key="1">
    <source>
        <dbReference type="SAM" id="Coils"/>
    </source>
</evidence>
<keyword evidence="3" id="KW-0238">DNA-binding</keyword>
<dbReference type="InterPro" id="IPR039422">
    <property type="entry name" value="MarR/SlyA-like"/>
</dbReference>
<dbReference type="EMBL" id="LT549890">
    <property type="protein sequence ID" value="SAI85021.1"/>
    <property type="molecule type" value="Genomic_DNA"/>
</dbReference>
<feature type="domain" description="HTH marR-type" evidence="2">
    <location>
        <begin position="1"/>
        <end position="137"/>
    </location>
</feature>
<evidence type="ECO:0000313" key="6">
    <source>
        <dbReference type="Proteomes" id="UP000594632"/>
    </source>
</evidence>
<dbReference type="GO" id="GO:0006950">
    <property type="term" value="P:response to stress"/>
    <property type="evidence" value="ECO:0007669"/>
    <property type="project" value="TreeGrafter"/>
</dbReference>
<dbReference type="InterPro" id="IPR036388">
    <property type="entry name" value="WH-like_DNA-bd_sf"/>
</dbReference>
<dbReference type="SMART" id="SM00347">
    <property type="entry name" value="HTH_MARR"/>
    <property type="match status" value="1"/>
</dbReference>
<protein>
    <submittedName>
        <fullName evidence="4">MarR family transcriptional regulator</fullName>
    </submittedName>
    <submittedName>
        <fullName evidence="3">Winged helix DNA-binding protein</fullName>
    </submittedName>
</protein>
<evidence type="ECO:0000259" key="2">
    <source>
        <dbReference type="PROSITE" id="PS50995"/>
    </source>
</evidence>
<organism evidence="4 5">
    <name type="scientific">Saccharolobus solfataricus</name>
    <name type="common">Sulfolobus solfataricus</name>
    <dbReference type="NCBI Taxonomy" id="2287"/>
    <lineage>
        <taxon>Archaea</taxon>
        <taxon>Thermoproteota</taxon>
        <taxon>Thermoprotei</taxon>
        <taxon>Sulfolobales</taxon>
        <taxon>Sulfolobaceae</taxon>
        <taxon>Saccharolobus</taxon>
    </lineage>
</organism>
<sequence length="144" mass="16485">MQKIDEKLQLMNTIAKIYRGSIKEFNNRLGKLMNLSYLDFSILKATSEEPRSMVYLANRYFVTQSAITAAVDKLEAKGLVRRIRDSKDRRIVIVEITPKGRQVLLEANEVLRNLVNEMLSDVENVEELLEGLNKILSRIGSSKD</sequence>
<dbReference type="RefSeq" id="WP_010923345.1">
    <property type="nucleotide sequence ID" value="NZ_LT549890.1"/>
</dbReference>
<dbReference type="InterPro" id="IPR000835">
    <property type="entry name" value="HTH_MarR-typ"/>
</dbReference>
<dbReference type="PANTHER" id="PTHR33164">
    <property type="entry name" value="TRANSCRIPTIONAL REGULATOR, MARR FAMILY"/>
    <property type="match status" value="1"/>
</dbReference>
<dbReference type="Pfam" id="PF12802">
    <property type="entry name" value="MarR_2"/>
    <property type="match status" value="1"/>
</dbReference>
<reference evidence="3 6" key="3">
    <citation type="journal article" date="2020" name="Nat. Commun.">
        <title>The structures of two archaeal type IV pili illuminate evolutionary relationships.</title>
        <authorList>
            <person name="Wang F."/>
            <person name="Baquero D.P."/>
            <person name="Su Z."/>
            <person name="Beltran L.C."/>
            <person name="Prangishvili D."/>
            <person name="Krupovic M."/>
            <person name="Egelman E.H."/>
        </authorList>
    </citation>
    <scope>NUCLEOTIDE SEQUENCE [LARGE SCALE GENOMIC DNA]</scope>
    <source>
        <strain evidence="3 6">POZ149</strain>
    </source>
</reference>
<dbReference type="GO" id="GO:0003677">
    <property type="term" value="F:DNA binding"/>
    <property type="evidence" value="ECO:0007669"/>
    <property type="project" value="UniProtKB-KW"/>
</dbReference>
<dbReference type="GO" id="GO:0003700">
    <property type="term" value="F:DNA-binding transcription factor activity"/>
    <property type="evidence" value="ECO:0007669"/>
    <property type="project" value="InterPro"/>
</dbReference>
<dbReference type="AlphaFoldDB" id="A0A157T2B5"/>
<evidence type="ECO:0000313" key="4">
    <source>
        <dbReference type="EMBL" id="SAI85021.1"/>
    </source>
</evidence>
<evidence type="ECO:0000313" key="5">
    <source>
        <dbReference type="Proteomes" id="UP000076770"/>
    </source>
</evidence>
<reference evidence="4" key="2">
    <citation type="submission" date="2016-04" db="EMBL/GenBank/DDBJ databases">
        <authorList>
            <person name="Evans L.H."/>
            <person name="Alamgir A."/>
            <person name="Owens N."/>
            <person name="Weber N.D."/>
            <person name="Virtaneva K."/>
            <person name="Barbian K."/>
            <person name="Babar A."/>
            <person name="Rosenke K."/>
        </authorList>
    </citation>
    <scope>NUCLEOTIDE SEQUENCE</scope>
    <source>
        <strain evidence="4">P1</strain>
    </source>
</reference>
<name>A0A157T2B5_SACSO</name>
<evidence type="ECO:0000313" key="3">
    <source>
        <dbReference type="EMBL" id="QPG48959.1"/>
    </source>
</evidence>
<dbReference type="SUPFAM" id="SSF46785">
    <property type="entry name" value="Winged helix' DNA-binding domain"/>
    <property type="match status" value="1"/>
</dbReference>
<dbReference type="Proteomes" id="UP000594632">
    <property type="component" value="Chromosome"/>
</dbReference>
<keyword evidence="1" id="KW-0175">Coiled coil</keyword>
<feature type="coiled-coil region" evidence="1">
    <location>
        <begin position="108"/>
        <end position="135"/>
    </location>
</feature>
<dbReference type="GeneID" id="1454367"/>
<gene>
    <name evidence="3" type="ORF">HFC64_02540</name>
    <name evidence="4" type="ORF">SSOP1_1467</name>
</gene>